<dbReference type="Proteomes" id="UP000663866">
    <property type="component" value="Unassembled WGS sequence"/>
</dbReference>
<sequence>LEQMQDSVQQQQQQPSLSMFQHTIQQRNPTKISPVCDKDN</sequence>
<evidence type="ECO:0000313" key="2">
    <source>
        <dbReference type="EMBL" id="CAF4381898.1"/>
    </source>
</evidence>
<feature type="non-terminal residue" evidence="2">
    <location>
        <position position="1"/>
    </location>
</feature>
<evidence type="ECO:0000256" key="1">
    <source>
        <dbReference type="SAM" id="MobiDB-lite"/>
    </source>
</evidence>
<feature type="region of interest" description="Disordered" evidence="1">
    <location>
        <begin position="1"/>
        <end position="40"/>
    </location>
</feature>
<comment type="caution">
    <text evidence="2">The sequence shown here is derived from an EMBL/GenBank/DDBJ whole genome shotgun (WGS) entry which is preliminary data.</text>
</comment>
<keyword evidence="3" id="KW-1185">Reference proteome</keyword>
<dbReference type="AlphaFoldDB" id="A0A820N461"/>
<evidence type="ECO:0000313" key="3">
    <source>
        <dbReference type="Proteomes" id="UP000663866"/>
    </source>
</evidence>
<feature type="compositionally biased region" description="Low complexity" evidence="1">
    <location>
        <begin position="1"/>
        <end position="14"/>
    </location>
</feature>
<dbReference type="EMBL" id="CAJOBG010039124">
    <property type="protein sequence ID" value="CAF4381898.1"/>
    <property type="molecule type" value="Genomic_DNA"/>
</dbReference>
<organism evidence="2 3">
    <name type="scientific">Rotaria magnacalcarata</name>
    <dbReference type="NCBI Taxonomy" id="392030"/>
    <lineage>
        <taxon>Eukaryota</taxon>
        <taxon>Metazoa</taxon>
        <taxon>Spiralia</taxon>
        <taxon>Gnathifera</taxon>
        <taxon>Rotifera</taxon>
        <taxon>Eurotatoria</taxon>
        <taxon>Bdelloidea</taxon>
        <taxon>Philodinida</taxon>
        <taxon>Philodinidae</taxon>
        <taxon>Rotaria</taxon>
    </lineage>
</organism>
<protein>
    <submittedName>
        <fullName evidence="2">Uncharacterized protein</fullName>
    </submittedName>
</protein>
<reference evidence="2" key="1">
    <citation type="submission" date="2021-02" db="EMBL/GenBank/DDBJ databases">
        <authorList>
            <person name="Nowell W R."/>
        </authorList>
    </citation>
    <scope>NUCLEOTIDE SEQUENCE</scope>
</reference>
<gene>
    <name evidence="2" type="ORF">OVN521_LOCUS33763</name>
</gene>
<proteinExistence type="predicted"/>
<name>A0A820N461_9BILA</name>
<feature type="compositionally biased region" description="Polar residues" evidence="1">
    <location>
        <begin position="15"/>
        <end position="31"/>
    </location>
</feature>
<accession>A0A820N461</accession>